<dbReference type="EMBL" id="VUJV01000003">
    <property type="protein sequence ID" value="KAA1418923.1"/>
    <property type="molecule type" value="Genomic_DNA"/>
</dbReference>
<feature type="signal peptide" evidence="1">
    <location>
        <begin position="1"/>
        <end position="23"/>
    </location>
</feature>
<organism evidence="2 3">
    <name type="scientific">Nocardioides humilatus</name>
    <dbReference type="NCBI Taxonomy" id="2607660"/>
    <lineage>
        <taxon>Bacteria</taxon>
        <taxon>Bacillati</taxon>
        <taxon>Actinomycetota</taxon>
        <taxon>Actinomycetes</taxon>
        <taxon>Propionibacteriales</taxon>
        <taxon>Nocardioidaceae</taxon>
        <taxon>Nocardioides</taxon>
    </lineage>
</organism>
<gene>
    <name evidence="2" type="ORF">F0U44_10630</name>
</gene>
<evidence type="ECO:0000313" key="2">
    <source>
        <dbReference type="EMBL" id="KAA1418923.1"/>
    </source>
</evidence>
<name>A0A5B1LDW8_9ACTN</name>
<accession>A0A5B1LDW8</accession>
<dbReference type="PROSITE" id="PS51257">
    <property type="entry name" value="PROKAR_LIPOPROTEIN"/>
    <property type="match status" value="1"/>
</dbReference>
<keyword evidence="1" id="KW-0732">Signal</keyword>
<reference evidence="2 3" key="2">
    <citation type="submission" date="2019-09" db="EMBL/GenBank/DDBJ databases">
        <authorList>
            <person name="Jin C."/>
        </authorList>
    </citation>
    <scope>NUCLEOTIDE SEQUENCE [LARGE SCALE GENOMIC DNA]</scope>
    <source>
        <strain evidence="2 3">BN130099</strain>
    </source>
</reference>
<feature type="chain" id="PRO_5022860021" description="Lipoprotein" evidence="1">
    <location>
        <begin position="24"/>
        <end position="179"/>
    </location>
</feature>
<dbReference type="AlphaFoldDB" id="A0A5B1LDW8"/>
<reference evidence="2 3" key="1">
    <citation type="submission" date="2019-09" db="EMBL/GenBank/DDBJ databases">
        <title>Nocardioides panacisoli sp. nov., isolated from the soil of a ginseng field.</title>
        <authorList>
            <person name="Cho C."/>
        </authorList>
    </citation>
    <scope>NUCLEOTIDE SEQUENCE [LARGE SCALE GENOMIC DNA]</scope>
    <source>
        <strain evidence="2 3">BN130099</strain>
    </source>
</reference>
<evidence type="ECO:0000313" key="3">
    <source>
        <dbReference type="Proteomes" id="UP000325003"/>
    </source>
</evidence>
<dbReference type="RefSeq" id="WP_149728263.1">
    <property type="nucleotide sequence ID" value="NZ_VUJV01000003.1"/>
</dbReference>
<sequence>MKTRLLSLIPVALLAATTLTACGSDDKSAHGNDVAGGPSEPSFTFTKDLGCGFGFAKVDDEGENLLSIYHDFDGPKVDSTVTFPDKGWTATVTVGTHLDANWCNDVIEDPQAEVAETWEIVEGTLVFEGEVPTFEFDGSGNDQPVRAQLTNAIVENEDGEQVELGDIALTNTSFGFLAG</sequence>
<protein>
    <recommendedName>
        <fullName evidence="4">Lipoprotein</fullName>
    </recommendedName>
</protein>
<comment type="caution">
    <text evidence="2">The sequence shown here is derived from an EMBL/GenBank/DDBJ whole genome shotgun (WGS) entry which is preliminary data.</text>
</comment>
<dbReference type="Proteomes" id="UP000325003">
    <property type="component" value="Unassembled WGS sequence"/>
</dbReference>
<evidence type="ECO:0008006" key="4">
    <source>
        <dbReference type="Google" id="ProtNLM"/>
    </source>
</evidence>
<proteinExistence type="predicted"/>
<evidence type="ECO:0000256" key="1">
    <source>
        <dbReference type="SAM" id="SignalP"/>
    </source>
</evidence>
<keyword evidence="3" id="KW-1185">Reference proteome</keyword>